<dbReference type="PANTHER" id="PTHR43563">
    <property type="entry name" value="AMINE OXIDASE"/>
    <property type="match status" value="1"/>
</dbReference>
<keyword evidence="4" id="KW-1185">Reference proteome</keyword>
<dbReference type="Proteomes" id="UP001516061">
    <property type="component" value="Unassembled WGS sequence"/>
</dbReference>
<evidence type="ECO:0000259" key="2">
    <source>
        <dbReference type="Pfam" id="PF01593"/>
    </source>
</evidence>
<dbReference type="Pfam" id="PF01593">
    <property type="entry name" value="Amino_oxidase"/>
    <property type="match status" value="2"/>
</dbReference>
<dbReference type="InterPro" id="IPR036188">
    <property type="entry name" value="FAD/NAD-bd_sf"/>
</dbReference>
<dbReference type="GO" id="GO:0097621">
    <property type="term" value="F:monoamine oxidase activity"/>
    <property type="evidence" value="ECO:0007669"/>
    <property type="project" value="UniProtKB-EC"/>
</dbReference>
<gene>
    <name evidence="3" type="ORF">HNQ01_004288</name>
</gene>
<evidence type="ECO:0000313" key="4">
    <source>
        <dbReference type="Proteomes" id="UP001516061"/>
    </source>
</evidence>
<dbReference type="Gene3D" id="3.50.50.60">
    <property type="entry name" value="FAD/NAD(P)-binding domain"/>
    <property type="match status" value="2"/>
</dbReference>
<dbReference type="PANTHER" id="PTHR43563:SF1">
    <property type="entry name" value="AMINE OXIDASE [FLAVIN-CONTAINING] B"/>
    <property type="match status" value="1"/>
</dbReference>
<dbReference type="InterPro" id="IPR050703">
    <property type="entry name" value="Flavin_MAO"/>
</dbReference>
<dbReference type="EMBL" id="JABSNM010000031">
    <property type="protein sequence ID" value="NRT58520.1"/>
    <property type="molecule type" value="Genomic_DNA"/>
</dbReference>
<sequence>MLDVAIIGGGLCGLALAHSLQARGADWRLFEARDRLGGRILSQPDGRGGRIDLGPTWFWPDTQPSITRLIEDLGLPSRAQADDGRVLLLDDPQQPARVLTVTPDWETSEAAAEAAQPGRLHGGARRLDGGMAALVDALVARIEAAGGAARLRTGQALEALVRLDDGSGVELQFAHGAIRHALRARHVVLALPPRLALEQLRFEPALETATVEAMQATPTWMATAAKAALVAARPFWQDRGLSGNAWVTHAQAVLAEVFDAGTATGAALAGFQALAAEQRRPFARAMPLLLRSQFVQLFGPEAEDGLLLQQDWAEEPRTCSQRDLAEDGRAGAPAHPAADARLLQPAWNGRLWLGGAETAQHGTGYLEGALSSAARLRRELQARLAPVAAGPAPARDGRGFVAPPAPLPQAAREAANDGHNDRALQDFARWVAETRAGALQRYRQRVHHALAAQQRDQLTQRAVLSALESIYAEALARLDGLPLVITPPQAPLPGGRAALTPRVLAPFGGLADELLGEAVRFNRGSCALSNFPQEHQPPRDYLGTIRRDLAAAWQAFALEVDARLIARAGGPVPA</sequence>
<comment type="caution">
    <text evidence="3">The sequence shown here is derived from an EMBL/GenBank/DDBJ whole genome shotgun (WGS) entry which is preliminary data.</text>
</comment>
<dbReference type="RefSeq" id="WP_173807534.1">
    <property type="nucleotide sequence ID" value="NZ_JABSNM010000031.1"/>
</dbReference>
<keyword evidence="3" id="KW-0560">Oxidoreductase</keyword>
<reference evidence="3 4" key="1">
    <citation type="submission" date="2020-05" db="EMBL/GenBank/DDBJ databases">
        <title>Genomic Encyclopedia of Type Strains, Phase IV (KMG-V): Genome sequencing to study the core and pangenomes of soil and plant-associated prokaryotes.</title>
        <authorList>
            <person name="Whitman W."/>
        </authorList>
    </citation>
    <scope>NUCLEOTIDE SEQUENCE [LARGE SCALE GENOMIC DNA]</scope>
    <source>
        <strain evidence="3 4">C29</strain>
    </source>
</reference>
<organism evidence="3 4">
    <name type="scientific">Sphaerotilus uruguayifluvii</name>
    <dbReference type="NCBI Taxonomy" id="2735897"/>
    <lineage>
        <taxon>Bacteria</taxon>
        <taxon>Pseudomonadati</taxon>
        <taxon>Pseudomonadota</taxon>
        <taxon>Betaproteobacteria</taxon>
        <taxon>Burkholderiales</taxon>
        <taxon>Sphaerotilaceae</taxon>
        <taxon>Sphaerotilus</taxon>
    </lineage>
</organism>
<name>A0ABX2GAG2_9BURK</name>
<evidence type="ECO:0000256" key="1">
    <source>
        <dbReference type="ARBA" id="ARBA00005995"/>
    </source>
</evidence>
<feature type="domain" description="Amine oxidase" evidence="2">
    <location>
        <begin position="121"/>
        <end position="375"/>
    </location>
</feature>
<proteinExistence type="inferred from homology"/>
<dbReference type="SUPFAM" id="SSF51905">
    <property type="entry name" value="FAD/NAD(P)-binding domain"/>
    <property type="match status" value="1"/>
</dbReference>
<dbReference type="EC" id="1.4.3.4" evidence="3"/>
<dbReference type="InterPro" id="IPR002937">
    <property type="entry name" value="Amino_oxidase"/>
</dbReference>
<feature type="domain" description="Amine oxidase" evidence="2">
    <location>
        <begin position="11"/>
        <end position="84"/>
    </location>
</feature>
<accession>A0ABX2GAG2</accession>
<protein>
    <submittedName>
        <fullName evidence="3">Monoamine oxidase</fullName>
        <ecNumber evidence="3">1.4.3.4</ecNumber>
    </submittedName>
</protein>
<dbReference type="SUPFAM" id="SSF54373">
    <property type="entry name" value="FAD-linked reductases, C-terminal domain"/>
    <property type="match status" value="1"/>
</dbReference>
<evidence type="ECO:0000313" key="3">
    <source>
        <dbReference type="EMBL" id="NRT58520.1"/>
    </source>
</evidence>
<comment type="similarity">
    <text evidence="1">Belongs to the flavin monoamine oxidase family.</text>
</comment>